<keyword evidence="1" id="KW-1133">Transmembrane helix</keyword>
<reference evidence="2" key="1">
    <citation type="journal article" date="2014" name="Front. Microbiol.">
        <title>High frequency of phylogenetically diverse reductive dehalogenase-homologous genes in deep subseafloor sedimentary metagenomes.</title>
        <authorList>
            <person name="Kawai M."/>
            <person name="Futagami T."/>
            <person name="Toyoda A."/>
            <person name="Takaki Y."/>
            <person name="Nishi S."/>
            <person name="Hori S."/>
            <person name="Arai W."/>
            <person name="Tsubouchi T."/>
            <person name="Morono Y."/>
            <person name="Uchiyama I."/>
            <person name="Ito T."/>
            <person name="Fujiyama A."/>
            <person name="Inagaki F."/>
            <person name="Takami H."/>
        </authorList>
    </citation>
    <scope>NUCLEOTIDE SEQUENCE</scope>
    <source>
        <strain evidence="2">Expedition CK06-06</strain>
    </source>
</reference>
<keyword evidence="1" id="KW-0812">Transmembrane</keyword>
<organism evidence="2">
    <name type="scientific">marine sediment metagenome</name>
    <dbReference type="NCBI Taxonomy" id="412755"/>
    <lineage>
        <taxon>unclassified sequences</taxon>
        <taxon>metagenomes</taxon>
        <taxon>ecological metagenomes</taxon>
    </lineage>
</organism>
<proteinExistence type="predicted"/>
<keyword evidence="1" id="KW-0472">Membrane</keyword>
<dbReference type="EMBL" id="BARS01053475">
    <property type="protein sequence ID" value="GAG51806.1"/>
    <property type="molecule type" value="Genomic_DNA"/>
</dbReference>
<evidence type="ECO:0000313" key="2">
    <source>
        <dbReference type="EMBL" id="GAG51806.1"/>
    </source>
</evidence>
<sequence length="89" mass="9922">MKTSEKMWWTKLAGAVPAAILCLVVQAYFNVAGTTAFMIGVLLYVVMSDLLARRNGMDPMRGLKIGVGVFLFTWVTVWALLYTLMRTMA</sequence>
<accession>X0ZUG9</accession>
<name>X0ZUG9_9ZZZZ</name>
<feature type="transmembrane region" description="Helical" evidence="1">
    <location>
        <begin position="65"/>
        <end position="85"/>
    </location>
</feature>
<protein>
    <submittedName>
        <fullName evidence="2">Uncharacterized protein</fullName>
    </submittedName>
</protein>
<dbReference type="AlphaFoldDB" id="X0ZUG9"/>
<evidence type="ECO:0000256" key="1">
    <source>
        <dbReference type="SAM" id="Phobius"/>
    </source>
</evidence>
<comment type="caution">
    <text evidence="2">The sequence shown here is derived from an EMBL/GenBank/DDBJ whole genome shotgun (WGS) entry which is preliminary data.</text>
</comment>
<gene>
    <name evidence="2" type="ORF">S01H1_79339</name>
</gene>
<feature type="transmembrane region" description="Helical" evidence="1">
    <location>
        <begin position="37"/>
        <end position="53"/>
    </location>
</feature>